<reference evidence="11 12" key="1">
    <citation type="journal article" date="2015" name="Nat. Commun.">
        <title>Outbred genome sequencing and CRISPR/Cas9 gene editing in butterflies.</title>
        <authorList>
            <person name="Li X."/>
            <person name="Fan D."/>
            <person name="Zhang W."/>
            <person name="Liu G."/>
            <person name="Zhang L."/>
            <person name="Zhao L."/>
            <person name="Fang X."/>
            <person name="Chen L."/>
            <person name="Dong Y."/>
            <person name="Chen Y."/>
            <person name="Ding Y."/>
            <person name="Zhao R."/>
            <person name="Feng M."/>
            <person name="Zhu Y."/>
            <person name="Feng Y."/>
            <person name="Jiang X."/>
            <person name="Zhu D."/>
            <person name="Xiang H."/>
            <person name="Feng X."/>
            <person name="Li S."/>
            <person name="Wang J."/>
            <person name="Zhang G."/>
            <person name="Kronforst M.R."/>
            <person name="Wang W."/>
        </authorList>
    </citation>
    <scope>NUCLEOTIDE SEQUENCE [LARGE SCALE GENOMIC DNA]</scope>
    <source>
        <strain evidence="11">Ya'a_city_454_Px</strain>
        <tissue evidence="11">Whole body</tissue>
    </source>
</reference>
<keyword evidence="12" id="KW-1185">Reference proteome</keyword>
<dbReference type="FunFam" id="1.10.510.10:FF:000078">
    <property type="entry name" value="Serine/threonine-protein kinase PRP4 homolog"/>
    <property type="match status" value="1"/>
</dbReference>
<dbReference type="Pfam" id="PF00069">
    <property type="entry name" value="Pkinase"/>
    <property type="match status" value="1"/>
</dbReference>
<sequence length="562" mass="66047">MAERYRTSYRKSNHKDSRSDRKTESVREHGKKSKVNDNDSSTPPLPIMEEFSMEELLKKRKLLCENLEKYKTYSRNETKILNNANERKRKHINRDKEENKSKKYYVDIKTVKESSPDYNHEGIHISESEDEEYIIEQRRKQRKQLLDQLNNSQNIINIEEDAKMQNNSQVDEIENNDNANSIINTVKETTDMFSEKDEFPKNKNPEVIIQDNDKNAELNDNWDDEEGYYKARVGDCINNRYTVKSILGQGVFANVVRAHDHTFKGNEVAIKIIRNNELMHKTGLKEMTILKEIDENDPDDKYHCVKLLRNFIHKGHLCLVLEPFYMDMRSLLKKYGKHNGISLKALMIYTRQLFLALKLLSKIGIIHADIKPDNILVNENKNILKLCDFGSAAKVHENEPTPYLVSRFYRAPEIILGIPYSYGIDIWSTACTIYEMATNNILFTGGCNNKMLKCFMDLKGKIPSKLLRRSKFKEQHFNYKNNFLLRKKDKITEREKIVEMSHIVICRDLQRDLKQYFKKLTSSEEKKVVQLKDLLDKMLMLDEKQRLSITDGLKHSFIQVQI</sequence>
<dbReference type="SUPFAM" id="SSF56112">
    <property type="entry name" value="Protein kinase-like (PK-like)"/>
    <property type="match status" value="1"/>
</dbReference>
<feature type="binding site" evidence="8">
    <location>
        <position position="271"/>
    </location>
    <ligand>
        <name>ATP</name>
        <dbReference type="ChEBI" id="CHEBI:30616"/>
    </ligand>
</feature>
<evidence type="ECO:0000256" key="3">
    <source>
        <dbReference type="ARBA" id="ARBA00022679"/>
    </source>
</evidence>
<dbReference type="InterPro" id="IPR050494">
    <property type="entry name" value="Ser_Thr_dual-spec_kinase"/>
</dbReference>
<evidence type="ECO:0000259" key="10">
    <source>
        <dbReference type="PROSITE" id="PS50011"/>
    </source>
</evidence>
<evidence type="ECO:0000256" key="7">
    <source>
        <dbReference type="ARBA" id="ARBA00023596"/>
    </source>
</evidence>
<gene>
    <name evidence="11" type="ORF">RR46_02253</name>
</gene>
<keyword evidence="4 8" id="KW-0547">Nucleotide-binding</keyword>
<dbReference type="Gene3D" id="1.10.510.10">
    <property type="entry name" value="Transferase(Phosphotransferase) domain 1"/>
    <property type="match status" value="1"/>
</dbReference>
<dbReference type="EC" id="2.7.11.1" evidence="1"/>
<evidence type="ECO:0000256" key="9">
    <source>
        <dbReference type="SAM" id="MobiDB-lite"/>
    </source>
</evidence>
<evidence type="ECO:0000256" key="8">
    <source>
        <dbReference type="PROSITE-ProRule" id="PRU10141"/>
    </source>
</evidence>
<dbReference type="EMBL" id="KQ458575">
    <property type="protein sequence ID" value="KPJ05731.1"/>
    <property type="molecule type" value="Genomic_DNA"/>
</dbReference>
<dbReference type="PANTHER" id="PTHR24058:SF103">
    <property type="entry name" value="SERINE_THREONINE-PROTEIN KINASE PRP4 HOMOLOG"/>
    <property type="match status" value="1"/>
</dbReference>
<accession>A0A194QQC8</accession>
<dbReference type="SMART" id="SM00220">
    <property type="entry name" value="S_TKc"/>
    <property type="match status" value="1"/>
</dbReference>
<name>A0A194QQC8_PAPXU</name>
<dbReference type="AlphaFoldDB" id="A0A194QQC8"/>
<evidence type="ECO:0000256" key="2">
    <source>
        <dbReference type="ARBA" id="ARBA00022527"/>
    </source>
</evidence>
<keyword evidence="6 8" id="KW-0067">ATP-binding</keyword>
<evidence type="ECO:0000256" key="5">
    <source>
        <dbReference type="ARBA" id="ARBA00022777"/>
    </source>
</evidence>
<evidence type="ECO:0000313" key="12">
    <source>
        <dbReference type="Proteomes" id="UP000053268"/>
    </source>
</evidence>
<dbReference type="GO" id="GO:0005524">
    <property type="term" value="F:ATP binding"/>
    <property type="evidence" value="ECO:0007669"/>
    <property type="project" value="UniProtKB-UniRule"/>
</dbReference>
<evidence type="ECO:0000256" key="6">
    <source>
        <dbReference type="ARBA" id="ARBA00022840"/>
    </source>
</evidence>
<feature type="region of interest" description="Disordered" evidence="9">
    <location>
        <begin position="1"/>
        <end position="46"/>
    </location>
</feature>
<feature type="domain" description="Protein kinase" evidence="10">
    <location>
        <begin position="241"/>
        <end position="558"/>
    </location>
</feature>
<dbReference type="STRING" id="66420.A0A194QQC8"/>
<evidence type="ECO:0000256" key="1">
    <source>
        <dbReference type="ARBA" id="ARBA00012513"/>
    </source>
</evidence>
<dbReference type="InterPro" id="IPR000719">
    <property type="entry name" value="Prot_kinase_dom"/>
</dbReference>
<proteinExistence type="inferred from homology"/>
<protein>
    <recommendedName>
        <fullName evidence="1">non-specific serine/threonine protein kinase</fullName>
        <ecNumber evidence="1">2.7.11.1</ecNumber>
    </recommendedName>
</protein>
<dbReference type="Gene3D" id="3.30.200.20">
    <property type="entry name" value="Phosphorylase Kinase, domain 1"/>
    <property type="match status" value="1"/>
</dbReference>
<dbReference type="InterPro" id="IPR011009">
    <property type="entry name" value="Kinase-like_dom_sf"/>
</dbReference>
<dbReference type="Proteomes" id="UP000053268">
    <property type="component" value="Unassembled WGS sequence"/>
</dbReference>
<feature type="compositionally biased region" description="Basic and acidic residues" evidence="9">
    <location>
        <begin position="14"/>
        <end position="28"/>
    </location>
</feature>
<dbReference type="GO" id="GO:0004674">
    <property type="term" value="F:protein serine/threonine kinase activity"/>
    <property type="evidence" value="ECO:0007669"/>
    <property type="project" value="UniProtKB-KW"/>
</dbReference>
<organism evidence="11 12">
    <name type="scientific">Papilio xuthus</name>
    <name type="common">Asian swallowtail butterfly</name>
    <dbReference type="NCBI Taxonomy" id="66420"/>
    <lineage>
        <taxon>Eukaryota</taxon>
        <taxon>Metazoa</taxon>
        <taxon>Ecdysozoa</taxon>
        <taxon>Arthropoda</taxon>
        <taxon>Hexapoda</taxon>
        <taxon>Insecta</taxon>
        <taxon>Pterygota</taxon>
        <taxon>Neoptera</taxon>
        <taxon>Endopterygota</taxon>
        <taxon>Lepidoptera</taxon>
        <taxon>Glossata</taxon>
        <taxon>Ditrysia</taxon>
        <taxon>Papilionoidea</taxon>
        <taxon>Papilionidae</taxon>
        <taxon>Papilioninae</taxon>
        <taxon>Papilio</taxon>
    </lineage>
</organism>
<comment type="similarity">
    <text evidence="7">Belongs to the protein kinase superfamily. CMGC Ser/Thr protein kinase family.</text>
</comment>
<dbReference type="PROSITE" id="PS00107">
    <property type="entry name" value="PROTEIN_KINASE_ATP"/>
    <property type="match status" value="1"/>
</dbReference>
<dbReference type="InterPro" id="IPR017441">
    <property type="entry name" value="Protein_kinase_ATP_BS"/>
</dbReference>
<dbReference type="InterPro" id="IPR008271">
    <property type="entry name" value="Ser/Thr_kinase_AS"/>
</dbReference>
<keyword evidence="5 11" id="KW-0418">Kinase</keyword>
<evidence type="ECO:0000313" key="11">
    <source>
        <dbReference type="EMBL" id="KPJ05731.1"/>
    </source>
</evidence>
<keyword evidence="2" id="KW-0723">Serine/threonine-protein kinase</keyword>
<dbReference type="PROSITE" id="PS50011">
    <property type="entry name" value="PROTEIN_KINASE_DOM"/>
    <property type="match status" value="1"/>
</dbReference>
<dbReference type="PANTHER" id="PTHR24058">
    <property type="entry name" value="DUAL SPECIFICITY PROTEIN KINASE"/>
    <property type="match status" value="1"/>
</dbReference>
<keyword evidence="3" id="KW-0808">Transferase</keyword>
<evidence type="ECO:0000256" key="4">
    <source>
        <dbReference type="ARBA" id="ARBA00022741"/>
    </source>
</evidence>
<dbReference type="PROSITE" id="PS00108">
    <property type="entry name" value="PROTEIN_KINASE_ST"/>
    <property type="match status" value="1"/>
</dbReference>